<dbReference type="SFLD" id="SFLDG01135">
    <property type="entry name" value="C1.5.6:_HAD__Beta-PGM__Phospha"/>
    <property type="match status" value="1"/>
</dbReference>
<dbReference type="InParanoid" id="H3ALH3"/>
<accession>H3ALH3</accession>
<sequence length="254" mass="28417">MLDMKLNGVKAIFFDLDNTLIDTAGAGRIAIQEVKSFLRSQHQYTDAEVNAISDCFQAQLLREPLAFVQMKIDELRASHWEKAIQETKGLPINPSLATECYFLWKDSRLQHLVLAEDVKAMLTELRKTVKLLLLTNGEKKTQREKIEVCGCLPYFDAIVIGGEHKEEKPAPSIFYHCCELLRVSPEACVMVGDTLGTDIQGGINAKLKATVWVNPDNKPLQEASAIPHFTISSVLDTTNILKKLCQEGECDLKN</sequence>
<dbReference type="HOGENOM" id="CLU_045011_8_2_1"/>
<dbReference type="EMBL" id="AFYH01157339">
    <property type="status" value="NOT_ANNOTATED_CDS"/>
    <property type="molecule type" value="Genomic_DNA"/>
</dbReference>
<dbReference type="PANTHER" id="PTHR46470">
    <property type="entry name" value="N-ACYLNEURAMINATE-9-PHOSPHATASE"/>
    <property type="match status" value="1"/>
</dbReference>
<evidence type="ECO:0000256" key="2">
    <source>
        <dbReference type="ARBA" id="ARBA00022801"/>
    </source>
</evidence>
<keyword evidence="5" id="KW-1185">Reference proteome</keyword>
<dbReference type="SFLD" id="SFLDS00003">
    <property type="entry name" value="Haloacid_Dehalogenase"/>
    <property type="match status" value="1"/>
</dbReference>
<keyword evidence="3" id="KW-0460">Magnesium</keyword>
<dbReference type="PRINTS" id="PR00413">
    <property type="entry name" value="HADHALOGNASE"/>
</dbReference>
<reference evidence="4" key="3">
    <citation type="submission" date="2025-09" db="UniProtKB">
        <authorList>
            <consortium name="Ensembl"/>
        </authorList>
    </citation>
    <scope>IDENTIFICATION</scope>
</reference>
<keyword evidence="2" id="KW-0378">Hydrolase</keyword>
<proteinExistence type="predicted"/>
<dbReference type="InterPro" id="IPR051400">
    <property type="entry name" value="HAD-like_hydrolase"/>
</dbReference>
<dbReference type="Gene3D" id="3.40.50.1000">
    <property type="entry name" value="HAD superfamily/HAD-like"/>
    <property type="match status" value="1"/>
</dbReference>
<dbReference type="Pfam" id="PF00702">
    <property type="entry name" value="Hydrolase"/>
    <property type="match status" value="1"/>
</dbReference>
<dbReference type="AlphaFoldDB" id="H3ALH3"/>
<dbReference type="InterPro" id="IPR011950">
    <property type="entry name" value="HAD-SF_hydro_IA_CTE7"/>
</dbReference>
<dbReference type="Bgee" id="ENSLACG00000009244">
    <property type="expression patterns" value="Expressed in pelvic fin"/>
</dbReference>
<dbReference type="GO" id="GO:0050124">
    <property type="term" value="F:N-acylneuraminate-9-phosphatase activity"/>
    <property type="evidence" value="ECO:0007669"/>
    <property type="project" value="TreeGrafter"/>
</dbReference>
<dbReference type="CDD" id="cd04305">
    <property type="entry name" value="HAD_Neu5Ac-Pase_like"/>
    <property type="match status" value="1"/>
</dbReference>
<dbReference type="SFLD" id="SFLDG01129">
    <property type="entry name" value="C1.5:_HAD__Beta-PGM__Phosphata"/>
    <property type="match status" value="1"/>
</dbReference>
<evidence type="ECO:0000313" key="4">
    <source>
        <dbReference type="Ensembl" id="ENSLACP00000010494.1"/>
    </source>
</evidence>
<protein>
    <submittedName>
        <fullName evidence="4">N-acetylneuraminic acid phosphatase</fullName>
    </submittedName>
</protein>
<dbReference type="GeneTree" id="ENSGT00390000003094"/>
<evidence type="ECO:0000256" key="1">
    <source>
        <dbReference type="ARBA" id="ARBA00001946"/>
    </source>
</evidence>
<dbReference type="RefSeq" id="XP_006005107.1">
    <property type="nucleotide sequence ID" value="XM_006005045.3"/>
</dbReference>
<reference evidence="4" key="2">
    <citation type="submission" date="2025-08" db="UniProtKB">
        <authorList>
            <consortium name="Ensembl"/>
        </authorList>
    </citation>
    <scope>IDENTIFICATION</scope>
</reference>
<dbReference type="GO" id="GO:0046380">
    <property type="term" value="P:N-acetylneuraminate biosynthetic process"/>
    <property type="evidence" value="ECO:0007669"/>
    <property type="project" value="TreeGrafter"/>
</dbReference>
<dbReference type="OrthoDB" id="1694274at2759"/>
<dbReference type="InterPro" id="IPR023214">
    <property type="entry name" value="HAD_sf"/>
</dbReference>
<dbReference type="GeneID" id="102347112"/>
<dbReference type="NCBIfam" id="TIGR01549">
    <property type="entry name" value="HAD-SF-IA-v1"/>
    <property type="match status" value="1"/>
</dbReference>
<gene>
    <name evidence="4" type="primary">NANP</name>
</gene>
<dbReference type="Gene3D" id="1.20.120.710">
    <property type="entry name" value="Haloacid dehalogenase hydrolase-like domain"/>
    <property type="match status" value="1"/>
</dbReference>
<dbReference type="PANTHER" id="PTHR46470:SF3">
    <property type="entry name" value="N-ACYLNEURAMINATE-9-PHOSPHATASE"/>
    <property type="match status" value="1"/>
</dbReference>
<reference evidence="5" key="1">
    <citation type="submission" date="2011-08" db="EMBL/GenBank/DDBJ databases">
        <title>The draft genome of Latimeria chalumnae.</title>
        <authorList>
            <person name="Di Palma F."/>
            <person name="Alfoldi J."/>
            <person name="Johnson J."/>
            <person name="Berlin A."/>
            <person name="Gnerre S."/>
            <person name="Jaffe D."/>
            <person name="MacCallum I."/>
            <person name="Young S."/>
            <person name="Walker B.J."/>
            <person name="Lander E."/>
            <person name="Lindblad-Toh K."/>
        </authorList>
    </citation>
    <scope>NUCLEOTIDE SEQUENCE [LARGE SCALE GENOMIC DNA]</scope>
    <source>
        <strain evidence="5">Wild caught</strain>
    </source>
</reference>
<dbReference type="Ensembl" id="ENSLACT00000010573.1">
    <property type="protein sequence ID" value="ENSLACP00000010494.1"/>
    <property type="gene ID" value="ENSLACG00000009244.1"/>
</dbReference>
<dbReference type="FunCoup" id="H3ALH3">
    <property type="interactions" value="172"/>
</dbReference>
<dbReference type="KEGG" id="lcm:102347112"/>
<comment type="cofactor">
    <cofactor evidence="1">
        <name>Mg(2+)</name>
        <dbReference type="ChEBI" id="CHEBI:18420"/>
    </cofactor>
</comment>
<dbReference type="CTD" id="140838"/>
<dbReference type="InterPro" id="IPR036412">
    <property type="entry name" value="HAD-like_sf"/>
</dbReference>
<evidence type="ECO:0000256" key="3">
    <source>
        <dbReference type="ARBA" id="ARBA00022842"/>
    </source>
</evidence>
<dbReference type="SUPFAM" id="SSF56784">
    <property type="entry name" value="HAD-like"/>
    <property type="match status" value="1"/>
</dbReference>
<dbReference type="InterPro" id="IPR006439">
    <property type="entry name" value="HAD-SF_hydro_IA"/>
</dbReference>
<name>H3ALH3_LATCH</name>
<dbReference type="NCBIfam" id="TIGR02253">
    <property type="entry name" value="CTE7"/>
    <property type="match status" value="1"/>
</dbReference>
<dbReference type="STRING" id="7897.ENSLACP00000010494"/>
<evidence type="ECO:0000313" key="5">
    <source>
        <dbReference type="Proteomes" id="UP000008672"/>
    </source>
</evidence>
<dbReference type="Proteomes" id="UP000008672">
    <property type="component" value="Unassembled WGS sequence"/>
</dbReference>
<dbReference type="eggNOG" id="KOG3085">
    <property type="taxonomic scope" value="Eukaryota"/>
</dbReference>
<organism evidence="4 5">
    <name type="scientific">Latimeria chalumnae</name>
    <name type="common">Coelacanth</name>
    <dbReference type="NCBI Taxonomy" id="7897"/>
    <lineage>
        <taxon>Eukaryota</taxon>
        <taxon>Metazoa</taxon>
        <taxon>Chordata</taxon>
        <taxon>Craniata</taxon>
        <taxon>Vertebrata</taxon>
        <taxon>Euteleostomi</taxon>
        <taxon>Coelacanthiformes</taxon>
        <taxon>Coelacanthidae</taxon>
        <taxon>Latimeria</taxon>
    </lineage>
</organism>
<dbReference type="OMA" id="PQETHDT"/>